<proteinExistence type="predicted"/>
<dbReference type="Pfam" id="PF11817">
    <property type="entry name" value="Foie-gras_1"/>
    <property type="match status" value="1"/>
</dbReference>
<reference evidence="4" key="1">
    <citation type="submission" date="2021-01" db="EMBL/GenBank/DDBJ databases">
        <title>Chromosome-level genome assembly of a human fungal pathogen reveals clustering of transcriptionally co-regulated genes.</title>
        <authorList>
            <person name="Voorhies M."/>
            <person name="Cohen S."/>
            <person name="Shea T.P."/>
            <person name="Petrus S."/>
            <person name="Munoz J.F."/>
            <person name="Poplawski S."/>
            <person name="Goldman W.E."/>
            <person name="Michael T."/>
            <person name="Cuomo C.A."/>
            <person name="Sil A."/>
            <person name="Beyhan S."/>
        </authorList>
    </citation>
    <scope>NUCLEOTIDE SEQUENCE</scope>
    <source>
        <strain evidence="4">WU24</strain>
    </source>
</reference>
<dbReference type="PANTHER" id="PTHR14374">
    <property type="entry name" value="FOIE GRAS"/>
    <property type="match status" value="1"/>
</dbReference>
<evidence type="ECO:0000259" key="3">
    <source>
        <dbReference type="Pfam" id="PF11817"/>
    </source>
</evidence>
<feature type="domain" description="Gryzun putative trafficking through Golgi" evidence="2">
    <location>
        <begin position="642"/>
        <end position="1249"/>
    </location>
</feature>
<feature type="region of interest" description="Disordered" evidence="1">
    <location>
        <begin position="815"/>
        <end position="841"/>
    </location>
</feature>
<accession>A0A8A1M3T1</accession>
<protein>
    <submittedName>
        <fullName evidence="4">Uncharacterized protein</fullName>
    </submittedName>
</protein>
<evidence type="ECO:0000259" key="2">
    <source>
        <dbReference type="Pfam" id="PF07919"/>
    </source>
</evidence>
<dbReference type="EMBL" id="CP069109">
    <property type="protein sequence ID" value="QSS59324.1"/>
    <property type="molecule type" value="Genomic_DNA"/>
</dbReference>
<dbReference type="Pfam" id="PF07919">
    <property type="entry name" value="Gryzun"/>
    <property type="match status" value="1"/>
</dbReference>
<evidence type="ECO:0000313" key="4">
    <source>
        <dbReference type="EMBL" id="QSS59324.1"/>
    </source>
</evidence>
<dbReference type="InterPro" id="IPR012880">
    <property type="entry name" value="Gryzun"/>
</dbReference>
<dbReference type="VEuPathDB" id="FungiDB:I7I51_08759"/>
<organism evidence="4 5">
    <name type="scientific">Ajellomyces capsulatus</name>
    <name type="common">Darling's disease fungus</name>
    <name type="synonym">Histoplasma capsulatum</name>
    <dbReference type="NCBI Taxonomy" id="5037"/>
    <lineage>
        <taxon>Eukaryota</taxon>
        <taxon>Fungi</taxon>
        <taxon>Dikarya</taxon>
        <taxon>Ascomycota</taxon>
        <taxon>Pezizomycotina</taxon>
        <taxon>Eurotiomycetes</taxon>
        <taxon>Eurotiomycetidae</taxon>
        <taxon>Onygenales</taxon>
        <taxon>Ajellomycetaceae</taxon>
        <taxon>Histoplasma</taxon>
    </lineage>
</organism>
<feature type="compositionally biased region" description="Polar residues" evidence="1">
    <location>
        <begin position="902"/>
        <end position="917"/>
    </location>
</feature>
<feature type="region of interest" description="Disordered" evidence="1">
    <location>
        <begin position="898"/>
        <end position="917"/>
    </location>
</feature>
<dbReference type="InterPro" id="IPR021773">
    <property type="entry name" value="TPC11"/>
</dbReference>
<sequence length="1252" mass="138879">MPFSSVEEGLPSVGLFKRASKPCQTQRHNVNLLRITPQELSLLLRQASLGNGLSILSGNIGNTGNAFVGHHPSSAINRSRSSSRVMDALPPDYVDHNLPLILLSGLGSDPEANSQDGITPDDGVEYPQLREGGVEIFSDFPLLTDSTAERVLNALLSQDATHRPWNARAGDVGYKIKRVGRVGQRSSGDSYAVHPIRMGKLVRHLVLVDLMPPTYTLPPRKGPVLPRSPLSSSVSGAPSNTAASPIVLHSPISPLTPSSPTFPDGIMTPQWVTKHQALIPAAFINFFPFTTDTNMASLGDNQLKIEINSLRKKWAASGYKTRFIVALLCDDGPLPEDANDRIAGIRMATNLDMKSIFVVQPEPSQLDISEFIKALFANLRGPSVEYYRDLSKHARRKKNRGTIPPPTAPPTSGTSQTLSLQGWNVRYDFKLGVFAEFRQEMDAACRSYEAAYEGLFGEEVFEMIAGRQLAENIPDEDRVAPTQPTGPSSLSRATVYDNYLAPEPYDEYPMSDHPGFAHSKLILGFLESSTEEFSKRQQNRIVEQLRLKMAKEHIRIGQWKDGLALIQPLWLQLSWRREGWWGLMEDFAWTLRECAIQAEDRETVLRVDWELMNHIFTMRQGWCYDIHKCIDNLPAVKPKPVVILKGEDSVSCLAASFVFAKSEGNVGEPLQSQLVIRSCAHAGSSPIRLTEVKVAFEGNIRPIKLLASENESSSSSSGCEIVPVSLQDSVNLDASTVQSPTAGLPQMVGATNLSFGPKQTRAFNLVSVPREPGEAQVASITLRIEQENFDLSCVISEQNRDESVWWRMGKQGPIARRTGKDRDTSVSRILPKPPKVRISTPRSRNHYYTDEKVVLDVQIDNDEDEAAEVDVEIKLFGYTETSATFSWINETASDSIAAEDASPSSLDTPIEGGSSTLSKRRTVGTLACGASRTLSILFTNTTLPLDYEVEISAFYHLVSDVETKIFKTVSLDLSFIRPFEANYEFLPRIHPAPWPDFFHYDDSPSEDSEEQEQKHNGLQQLWCLNSKIVSFALEPLIIEEVNVSLLGITAGNICRIGTETLKSPEAPTIGPEGLRESEFTMEIQRLALNNRQPSTLNLALDIRWRRPDDDNNDQQSSSSSQSTISTLPIPRFLVPLVEPRVLAHTTPSTTLPGFLHLDYTLENPSMHFLTFNITMEASDQFAFHGPKATTLQLVPLSRHTVRYNLLANVRGKWIQPQLAVVDSYFNKTLRVLPTEGMMGDKKGILVWVDADG</sequence>
<dbReference type="OrthoDB" id="6278596at2759"/>
<dbReference type="PANTHER" id="PTHR14374:SF0">
    <property type="entry name" value="TRAFFICKING PROTEIN PARTICLE COMPLEX SUBUNIT 11"/>
    <property type="match status" value="1"/>
</dbReference>
<gene>
    <name evidence="4" type="ORF">I7I51_08759</name>
</gene>
<dbReference type="Proteomes" id="UP000663671">
    <property type="component" value="Chromosome 2"/>
</dbReference>
<feature type="region of interest" description="Disordered" evidence="1">
    <location>
        <begin position="393"/>
        <end position="417"/>
    </location>
</feature>
<dbReference type="AlphaFoldDB" id="A0A8A1M3T1"/>
<evidence type="ECO:0000256" key="1">
    <source>
        <dbReference type="SAM" id="MobiDB-lite"/>
    </source>
</evidence>
<evidence type="ECO:0000313" key="5">
    <source>
        <dbReference type="Proteomes" id="UP000663671"/>
    </source>
</evidence>
<feature type="domain" description="Trafficking protein particle complex subunit 11" evidence="3">
    <location>
        <begin position="346"/>
        <end position="614"/>
    </location>
</feature>
<name>A0A8A1M3T1_AJECA</name>